<dbReference type="PROSITE" id="PS51257">
    <property type="entry name" value="PROKAR_LIPOPROTEIN"/>
    <property type="match status" value="1"/>
</dbReference>
<feature type="signal peptide" evidence="1">
    <location>
        <begin position="1"/>
        <end position="26"/>
    </location>
</feature>
<evidence type="ECO:0000313" key="2">
    <source>
        <dbReference type="EMBL" id="NOJ73628.1"/>
    </source>
</evidence>
<sequence>MRARAFLLTMTAALVMTMGLTGCMQRDNVTTRNVRQNNINRTQDGVRPLGTDYRFNANRYNTNFQGDGLRNDFGLDGNNRGNGFFDGFQGNNYGGYGNYRNYGYNRMDGGRYGVHTANKMEMSQKIANRLASIKGVKSANVLLTNNNAYVAVVTDNKPKGAKHGGTGPRPYSAGSDRTYFGSYDGTPAMNENVSAQVKENIANVVKKEAPNCNNVYVSANPDFVNRMNEYNKQASAGNPIAGFTNEFQEMVYRLFPTNATNQNFNNPTRMNNMAPGTR</sequence>
<gene>
    <name evidence="2" type="ORF">HMI46_24250</name>
</gene>
<evidence type="ECO:0000313" key="3">
    <source>
        <dbReference type="Proteomes" id="UP000552038"/>
    </source>
</evidence>
<dbReference type="InterPro" id="IPR014247">
    <property type="entry name" value="Spore_lipoprot_YhcN/YlaJ"/>
</dbReference>
<reference evidence="2 3" key="1">
    <citation type="submission" date="2020-05" db="EMBL/GenBank/DDBJ databases">
        <title>Whole genome sequencing and identification of novel metabolites from Paenibacillus alvei strain JR949.</title>
        <authorList>
            <person name="Rajendhran J."/>
            <person name="Sree Pranav P."/>
            <person name="Mahalakshmi B."/>
            <person name="Karthikeyan R."/>
        </authorList>
    </citation>
    <scope>NUCLEOTIDE SEQUENCE [LARGE SCALE GENOMIC DNA]</scope>
    <source>
        <strain evidence="2 3">JR949</strain>
    </source>
</reference>
<dbReference type="RefSeq" id="WP_163978715.1">
    <property type="nucleotide sequence ID" value="NZ_JABFOR010000051.1"/>
</dbReference>
<proteinExistence type="predicted"/>
<keyword evidence="1" id="KW-0732">Signal</keyword>
<accession>A0AAP7DK88</accession>
<feature type="chain" id="PRO_5042911066" evidence="1">
    <location>
        <begin position="27"/>
        <end position="278"/>
    </location>
</feature>
<comment type="caution">
    <text evidence="2">The sequence shown here is derived from an EMBL/GenBank/DDBJ whole genome shotgun (WGS) entry which is preliminary data.</text>
</comment>
<dbReference type="Proteomes" id="UP000552038">
    <property type="component" value="Unassembled WGS sequence"/>
</dbReference>
<organism evidence="2 3">
    <name type="scientific">Paenibacillus alvei</name>
    <name type="common">Bacillus alvei</name>
    <dbReference type="NCBI Taxonomy" id="44250"/>
    <lineage>
        <taxon>Bacteria</taxon>
        <taxon>Bacillati</taxon>
        <taxon>Bacillota</taxon>
        <taxon>Bacilli</taxon>
        <taxon>Bacillales</taxon>
        <taxon>Paenibacillaceae</taxon>
        <taxon>Paenibacillus</taxon>
    </lineage>
</organism>
<dbReference type="InterPro" id="IPR019076">
    <property type="entry name" value="Spore_lipoprot_YhcN/YlaJ-like"/>
</dbReference>
<dbReference type="GO" id="GO:0030435">
    <property type="term" value="P:sporulation resulting in formation of a cellular spore"/>
    <property type="evidence" value="ECO:0007669"/>
    <property type="project" value="InterPro"/>
</dbReference>
<dbReference type="NCBIfam" id="TIGR02898">
    <property type="entry name" value="spore_YhcN_YlaJ"/>
    <property type="match status" value="1"/>
</dbReference>
<protein>
    <submittedName>
        <fullName evidence="2">YhcN/YlaJ family sporulation lipoprotein</fullName>
    </submittedName>
</protein>
<keyword evidence="2" id="KW-0449">Lipoprotein</keyword>
<evidence type="ECO:0000256" key="1">
    <source>
        <dbReference type="SAM" id="SignalP"/>
    </source>
</evidence>
<dbReference type="EMBL" id="JABFOR010000051">
    <property type="protein sequence ID" value="NOJ73628.1"/>
    <property type="molecule type" value="Genomic_DNA"/>
</dbReference>
<dbReference type="Pfam" id="PF09580">
    <property type="entry name" value="Spore_YhcN_YlaJ"/>
    <property type="match status" value="2"/>
</dbReference>
<dbReference type="AlphaFoldDB" id="A0AAP7DK88"/>
<name>A0AAP7DK88_PAEAL</name>